<dbReference type="PANTHER" id="PTHR43685">
    <property type="entry name" value="GLYCOSYLTRANSFERASE"/>
    <property type="match status" value="1"/>
</dbReference>
<dbReference type="InterPro" id="IPR001173">
    <property type="entry name" value="Glyco_trans_2-like"/>
</dbReference>
<dbReference type="SUPFAM" id="SSF53448">
    <property type="entry name" value="Nucleotide-diphospho-sugar transferases"/>
    <property type="match status" value="2"/>
</dbReference>
<dbReference type="InterPro" id="IPR029044">
    <property type="entry name" value="Nucleotide-diphossugar_trans"/>
</dbReference>
<dbReference type="PANTHER" id="PTHR43685:SF2">
    <property type="entry name" value="GLYCOSYLTRANSFERASE 2-LIKE DOMAIN-CONTAINING PROTEIN"/>
    <property type="match status" value="1"/>
</dbReference>
<organism evidence="2 3">
    <name type="scientific">Dorea formicigenerans</name>
    <dbReference type="NCBI Taxonomy" id="39486"/>
    <lineage>
        <taxon>Bacteria</taxon>
        <taxon>Bacillati</taxon>
        <taxon>Bacillota</taxon>
        <taxon>Clostridia</taxon>
        <taxon>Lachnospirales</taxon>
        <taxon>Lachnospiraceae</taxon>
        <taxon>Dorea</taxon>
    </lineage>
</organism>
<name>A0A3E4F7A0_9FIRM</name>
<dbReference type="CDD" id="cd04184">
    <property type="entry name" value="GT2_RfbC_Mx_like"/>
    <property type="match status" value="1"/>
</dbReference>
<evidence type="ECO:0000313" key="3">
    <source>
        <dbReference type="Proteomes" id="UP000260664"/>
    </source>
</evidence>
<comment type="caution">
    <text evidence="2">The sequence shown here is derived from an EMBL/GenBank/DDBJ whole genome shotgun (WGS) entry which is preliminary data.</text>
</comment>
<gene>
    <name evidence="2" type="ORF">DXD84_05960</name>
</gene>
<evidence type="ECO:0000259" key="1">
    <source>
        <dbReference type="Pfam" id="PF00535"/>
    </source>
</evidence>
<protein>
    <submittedName>
        <fullName evidence="2">Glycosyltransferase</fullName>
    </submittedName>
</protein>
<evidence type="ECO:0000313" key="2">
    <source>
        <dbReference type="EMBL" id="RGI85040.1"/>
    </source>
</evidence>
<keyword evidence="2" id="KW-0808">Transferase</keyword>
<dbReference type="Proteomes" id="UP000260664">
    <property type="component" value="Unassembled WGS sequence"/>
</dbReference>
<accession>A0A3E4F7A0</accession>
<dbReference type="GO" id="GO:0016740">
    <property type="term" value="F:transferase activity"/>
    <property type="evidence" value="ECO:0007669"/>
    <property type="project" value="UniProtKB-KW"/>
</dbReference>
<reference evidence="2 3" key="1">
    <citation type="submission" date="2018-08" db="EMBL/GenBank/DDBJ databases">
        <title>A genome reference for cultivated species of the human gut microbiota.</title>
        <authorList>
            <person name="Zou Y."/>
            <person name="Xue W."/>
            <person name="Luo G."/>
        </authorList>
    </citation>
    <scope>NUCLEOTIDE SEQUENCE [LARGE SCALE GENOMIC DNA]</scope>
    <source>
        <strain evidence="2 3">TM09-19AC</strain>
    </source>
</reference>
<dbReference type="InterPro" id="IPR050834">
    <property type="entry name" value="Glycosyltransf_2"/>
</dbReference>
<dbReference type="Gene3D" id="3.90.550.10">
    <property type="entry name" value="Spore Coat Polysaccharide Biosynthesis Protein SpsA, Chain A"/>
    <property type="match status" value="2"/>
</dbReference>
<dbReference type="AlphaFoldDB" id="A0A3E4F7A0"/>
<sequence>MSEGKNKKMNVKQISERLNKENVKKGFEYIRRNGVSRFWTLAKAKAFPAGKSYKEWYEEHCPTKEELMRQREVEFSVQPLISIVVPTYQTPIPFLKDMIDSVRKQSYEKWELCIADGSLNGDENDTKVIRVREELNRYSMEDKRIKVVYLEENQGIAENTNQALALATGEYIGLFDHDDMLTPDALYEIVKAINDYDYDVLYTDEDKISEDSHDYKKPVFKPDYSPELLCANNYITHFFVAKKSIVDRLGGFRKEYDGSQDYDFIFRCVELAKKVGHVSKVLYHWRMHGGSVAGDPTSKMYAYDAGKKAIQSHYERVGIQANVEHMERLGLYHTEYKMIKQPLISVIIYGEDDEKKKRCSEWFKRKDYSNLEILAFAGINVEEINALAEKARGSYLFFVSENLESVERDALQQMAGVLQIQNVGAVSGKVIGRKHTVEDVGVVFRTNGDLCKANYGIGDCDYGDMFRAKVMSNYSILSLNCFMTHKNTFEELGRFNKHFSLSFAAADYCLKLRMHGKRCVMQASTVWESKGSMKTGMINDEERERFYEEWQEVLRMGDSYYNSNYAKQGALYILE</sequence>
<dbReference type="EMBL" id="QSOI01000005">
    <property type="protein sequence ID" value="RGI85040.1"/>
    <property type="molecule type" value="Genomic_DNA"/>
</dbReference>
<dbReference type="RefSeq" id="WP_117494823.1">
    <property type="nucleotide sequence ID" value="NZ_QSOK01000004.1"/>
</dbReference>
<feature type="domain" description="Glycosyltransferase 2-like" evidence="1">
    <location>
        <begin position="82"/>
        <end position="243"/>
    </location>
</feature>
<proteinExistence type="predicted"/>
<dbReference type="Pfam" id="PF00535">
    <property type="entry name" value="Glycos_transf_2"/>
    <property type="match status" value="1"/>
</dbReference>